<proteinExistence type="inferred from homology"/>
<dbReference type="InterPro" id="IPR021625">
    <property type="entry name" value="PI31_Prot_N"/>
</dbReference>
<feature type="region of interest" description="Disordered" evidence="11">
    <location>
        <begin position="212"/>
        <end position="428"/>
    </location>
</feature>
<feature type="domain" description="PI31 proteasome regulator C-terminal" evidence="12">
    <location>
        <begin position="307"/>
        <end position="380"/>
    </location>
</feature>
<gene>
    <name evidence="14" type="ORF">T069G_10346</name>
</gene>
<feature type="compositionally biased region" description="Gly residues" evidence="11">
    <location>
        <begin position="396"/>
        <end position="428"/>
    </location>
</feature>
<dbReference type="RefSeq" id="XP_056023846.1">
    <property type="nucleotide sequence ID" value="XM_056177556.1"/>
</dbReference>
<accession>A0A9W9B7B6</accession>
<evidence type="ECO:0000259" key="13">
    <source>
        <dbReference type="Pfam" id="PF11566"/>
    </source>
</evidence>
<dbReference type="InterPro" id="IPR045128">
    <property type="entry name" value="PI31-like"/>
</dbReference>
<dbReference type="GO" id="GO:0005783">
    <property type="term" value="C:endoplasmic reticulum"/>
    <property type="evidence" value="ECO:0007669"/>
    <property type="project" value="UniProtKB-SubCell"/>
</dbReference>
<comment type="caution">
    <text evidence="14">The sequence shown here is derived from an EMBL/GenBank/DDBJ whole genome shotgun (WGS) entry which is preliminary data.</text>
</comment>
<keyword evidence="4" id="KW-0488">Methylation</keyword>
<evidence type="ECO:0000256" key="7">
    <source>
        <dbReference type="ARBA" id="ARBA00022824"/>
    </source>
</evidence>
<evidence type="ECO:0000256" key="1">
    <source>
        <dbReference type="ARBA" id="ARBA00004240"/>
    </source>
</evidence>
<comment type="subcellular location">
    <subcellularLocation>
        <location evidence="2">Cytoplasm</location>
    </subcellularLocation>
    <subcellularLocation>
        <location evidence="1">Endoplasmic reticulum</location>
    </subcellularLocation>
</comment>
<dbReference type="Pfam" id="PF08577">
    <property type="entry name" value="PI31_Prot_C"/>
    <property type="match status" value="1"/>
</dbReference>
<dbReference type="GO" id="GO:0004866">
    <property type="term" value="F:endopeptidase inhibitor activity"/>
    <property type="evidence" value="ECO:0007669"/>
    <property type="project" value="InterPro"/>
</dbReference>
<feature type="domain" description="PI31 proteasome regulator N-terminal" evidence="13">
    <location>
        <begin position="31"/>
        <end position="191"/>
    </location>
</feature>
<keyword evidence="15" id="KW-1185">Reference proteome</keyword>
<dbReference type="Gene3D" id="3.40.1000.30">
    <property type="match status" value="1"/>
</dbReference>
<dbReference type="Proteomes" id="UP001140511">
    <property type="component" value="Unassembled WGS sequence"/>
</dbReference>
<evidence type="ECO:0000256" key="3">
    <source>
        <dbReference type="ARBA" id="ARBA00006405"/>
    </source>
</evidence>
<dbReference type="EMBL" id="JAOPEN010000007">
    <property type="protein sequence ID" value="KAJ4854788.1"/>
    <property type="molecule type" value="Genomic_DNA"/>
</dbReference>
<name>A0A9W9B7B6_9HYPO</name>
<evidence type="ECO:0000256" key="4">
    <source>
        <dbReference type="ARBA" id="ARBA00022481"/>
    </source>
</evidence>
<dbReference type="PANTHER" id="PTHR13266:SF1">
    <property type="entry name" value="PROTEASOME INHIBITOR PI31 SUBUNIT"/>
    <property type="match status" value="1"/>
</dbReference>
<sequence>MAEPRQTPVSTDSVLQAMADALPTHQPNDESSDIASSYEVVALLAHAYFVSLDFRLYGFNEDKLLEECQTLAPRLPPQWNNGFGALSFVYRHKQSAMTFVLRVDRMGAKVEVRALAVGDEKIYRIEYETRKVVNASKLPFRIPLDGHGQEDRSNLVGTLKALFDSPGTIERIIRDLRVNLVQKLIPKLQKEGYLETEEGVEQKIPSTIERRIQESGQQRPPSFEQPRRFDPPSSMTPNRPGAIPQASEPFRPQQPPHPYPHPDLLPNAGAPRRPIPGDFPPPGFEDEHEINAPPRNMGGLRMPPVNIGHDDLNPQGLGPHDPLRGSFVGGGPPRPGGFSGMHPTFGDPLFTGQGGYGGQQYGQGYNSQRPPGARYDPVDPSDGPMYPLGQQPPFPGRGGGRGGNNGGFGFGPGGFGSGSGGFGPGDII</sequence>
<feature type="compositionally biased region" description="Pro residues" evidence="11">
    <location>
        <begin position="273"/>
        <end position="283"/>
    </location>
</feature>
<protein>
    <submittedName>
        <fullName evidence="14">PI31 proteasome regulator domain-containing protein</fullName>
    </submittedName>
</protein>
<evidence type="ECO:0000256" key="2">
    <source>
        <dbReference type="ARBA" id="ARBA00004496"/>
    </source>
</evidence>
<evidence type="ECO:0000256" key="6">
    <source>
        <dbReference type="ARBA" id="ARBA00022553"/>
    </source>
</evidence>
<comment type="function">
    <text evidence="10">Plays an important role in control of proteasome function. Inhibits the hydrolysis of protein and peptide substrates by the 20S proteasome. Also inhibits the activation of the proteasome by the proteasome regulatory proteins PA700 and PA28.</text>
</comment>
<keyword evidence="6" id="KW-0597">Phosphoprotein</keyword>
<dbReference type="GO" id="GO:0043161">
    <property type="term" value="P:proteasome-mediated ubiquitin-dependent protein catabolic process"/>
    <property type="evidence" value="ECO:0007669"/>
    <property type="project" value="InterPro"/>
</dbReference>
<dbReference type="PANTHER" id="PTHR13266">
    <property type="entry name" value="PROTEASOME INHIBITOR"/>
    <property type="match status" value="1"/>
</dbReference>
<evidence type="ECO:0000313" key="14">
    <source>
        <dbReference type="EMBL" id="KAJ4854788.1"/>
    </source>
</evidence>
<evidence type="ECO:0000259" key="12">
    <source>
        <dbReference type="Pfam" id="PF08577"/>
    </source>
</evidence>
<evidence type="ECO:0000256" key="5">
    <source>
        <dbReference type="ARBA" id="ARBA00022490"/>
    </source>
</evidence>
<evidence type="ECO:0000256" key="9">
    <source>
        <dbReference type="ARBA" id="ARBA00022990"/>
    </source>
</evidence>
<dbReference type="GO" id="GO:0000502">
    <property type="term" value="C:proteasome complex"/>
    <property type="evidence" value="ECO:0007669"/>
    <property type="project" value="UniProtKB-KW"/>
</dbReference>
<evidence type="ECO:0000256" key="8">
    <source>
        <dbReference type="ARBA" id="ARBA00022942"/>
    </source>
</evidence>
<dbReference type="Pfam" id="PF11566">
    <property type="entry name" value="PI31_Prot_N"/>
    <property type="match status" value="1"/>
</dbReference>
<dbReference type="AlphaFoldDB" id="A0A9W9B7B6"/>
<dbReference type="InterPro" id="IPR013886">
    <property type="entry name" value="PI31_Prot_C"/>
</dbReference>
<keyword evidence="5" id="KW-0963">Cytoplasm</keyword>
<evidence type="ECO:0000256" key="11">
    <source>
        <dbReference type="SAM" id="MobiDB-lite"/>
    </source>
</evidence>
<dbReference type="GO" id="GO:0070628">
    <property type="term" value="F:proteasome binding"/>
    <property type="evidence" value="ECO:0007669"/>
    <property type="project" value="InterPro"/>
</dbReference>
<evidence type="ECO:0000313" key="15">
    <source>
        <dbReference type="Proteomes" id="UP001140511"/>
    </source>
</evidence>
<reference evidence="14" key="1">
    <citation type="submission" date="2022-09" db="EMBL/GenBank/DDBJ databases">
        <title>Chromosome-level assembly of Trichoderma breve T069, a fungus used in development of biopesticide product.</title>
        <authorList>
            <person name="Lin R."/>
            <person name="Liu T."/>
        </authorList>
    </citation>
    <scope>NUCLEOTIDE SEQUENCE</scope>
    <source>
        <strain evidence="14">T069</strain>
    </source>
</reference>
<organism evidence="14 15">
    <name type="scientific">Trichoderma breve</name>
    <dbReference type="NCBI Taxonomy" id="2034170"/>
    <lineage>
        <taxon>Eukaryota</taxon>
        <taxon>Fungi</taxon>
        <taxon>Dikarya</taxon>
        <taxon>Ascomycota</taxon>
        <taxon>Pezizomycotina</taxon>
        <taxon>Sordariomycetes</taxon>
        <taxon>Hypocreomycetidae</taxon>
        <taxon>Hypocreales</taxon>
        <taxon>Hypocreaceae</taxon>
        <taxon>Trichoderma</taxon>
    </lineage>
</organism>
<feature type="compositionally biased region" description="Gly residues" evidence="11">
    <location>
        <begin position="352"/>
        <end position="361"/>
    </location>
</feature>
<feature type="compositionally biased region" description="Pro residues" evidence="11">
    <location>
        <begin position="252"/>
        <end position="263"/>
    </location>
</feature>
<comment type="similarity">
    <text evidence="3">Belongs to the proteasome inhibitor PI31 family.</text>
</comment>
<keyword evidence="9" id="KW-0007">Acetylation</keyword>
<keyword evidence="8 14" id="KW-0647">Proteasome</keyword>
<dbReference type="GeneID" id="80872244"/>
<keyword evidence="7" id="KW-0256">Endoplasmic reticulum</keyword>
<evidence type="ECO:0000256" key="10">
    <source>
        <dbReference type="ARBA" id="ARBA00024805"/>
    </source>
</evidence>